<comment type="caution">
    <text evidence="2">The sequence shown here is derived from an EMBL/GenBank/DDBJ whole genome shotgun (WGS) entry which is preliminary data.</text>
</comment>
<evidence type="ECO:0000256" key="1">
    <source>
        <dbReference type="SAM" id="Phobius"/>
    </source>
</evidence>
<dbReference type="GO" id="GO:0051301">
    <property type="term" value="P:cell division"/>
    <property type="evidence" value="ECO:0007669"/>
    <property type="project" value="UniProtKB-KW"/>
</dbReference>
<keyword evidence="2" id="KW-0132">Cell division</keyword>
<proteinExistence type="predicted"/>
<gene>
    <name evidence="2" type="ORF">NG821_01385</name>
</gene>
<keyword evidence="3" id="KW-1185">Reference proteome</keyword>
<sequence>MRRINWKKTIIVVLDVILGVYLLFAFADFHLSDETNRICTKVQINIQDEMTNGFLDAKEIKKRLVDHQLYPLGKPMQIVNTRQIEDMLKKSAFVKTAQCYKTVEGELYINITQRMPLIRIKSDNGDDYYLDDNNAVMPNTKYVSNLIIVTGHISKWFAERYLSILGKTIMSDDLWKNQIEQINVLPGKGIELVPRVGDHIVYIGNLPESNNPAERQEMVAAYVQKNLKRLKEFYMYGLSQAGWNKYSYINLEFDNQIICKKRKDKGESESI</sequence>
<dbReference type="Proteomes" id="UP001204015">
    <property type="component" value="Unassembled WGS sequence"/>
</dbReference>
<keyword evidence="1" id="KW-1133">Transmembrane helix</keyword>
<name>A0ABT1BVS3_9BACT</name>
<dbReference type="EMBL" id="JAMXLY010000003">
    <property type="protein sequence ID" value="MCO6024508.1"/>
    <property type="molecule type" value="Genomic_DNA"/>
</dbReference>
<protein>
    <submittedName>
        <fullName evidence="2">Cell division protein FtsQ</fullName>
    </submittedName>
</protein>
<keyword evidence="2" id="KW-0131">Cell cycle</keyword>
<accession>A0ABT1BVS3</accession>
<evidence type="ECO:0000313" key="3">
    <source>
        <dbReference type="Proteomes" id="UP001204015"/>
    </source>
</evidence>
<evidence type="ECO:0000313" key="2">
    <source>
        <dbReference type="EMBL" id="MCO6024508.1"/>
    </source>
</evidence>
<dbReference type="RefSeq" id="WP_252759872.1">
    <property type="nucleotide sequence ID" value="NZ_JAMXLY010000003.1"/>
</dbReference>
<keyword evidence="1" id="KW-0472">Membrane</keyword>
<reference evidence="2 3" key="1">
    <citation type="submission" date="2022-06" db="EMBL/GenBank/DDBJ databases">
        <title>A taxonomic note on the genus Prevotella: Description of four novel genera and emended description of the genera Hallella and Xylanibacter.</title>
        <authorList>
            <person name="Hitch T.C.A."/>
        </authorList>
    </citation>
    <scope>NUCLEOTIDE SEQUENCE [LARGE SCALE GENOMIC DNA]</scope>
    <source>
        <strain evidence="2 3">DSM 100619</strain>
    </source>
</reference>
<feature type="transmembrane region" description="Helical" evidence="1">
    <location>
        <begin position="12"/>
        <end position="31"/>
    </location>
</feature>
<keyword evidence="1" id="KW-0812">Transmembrane</keyword>
<organism evidence="2 3">
    <name type="scientific">Segatella cerevisiae</name>
    <dbReference type="NCBI Taxonomy" id="2053716"/>
    <lineage>
        <taxon>Bacteria</taxon>
        <taxon>Pseudomonadati</taxon>
        <taxon>Bacteroidota</taxon>
        <taxon>Bacteroidia</taxon>
        <taxon>Bacteroidales</taxon>
        <taxon>Prevotellaceae</taxon>
        <taxon>Segatella</taxon>
    </lineage>
</organism>